<evidence type="ECO:0000313" key="2">
    <source>
        <dbReference type="Proteomes" id="UP000789920"/>
    </source>
</evidence>
<name>A0ACA9SB93_9GLOM</name>
<evidence type="ECO:0000313" key="1">
    <source>
        <dbReference type="EMBL" id="CAG8833351.1"/>
    </source>
</evidence>
<dbReference type="EMBL" id="CAJVQC010106243">
    <property type="protein sequence ID" value="CAG8833351.1"/>
    <property type="molecule type" value="Genomic_DNA"/>
</dbReference>
<protein>
    <submittedName>
        <fullName evidence="1">26570_t:CDS:1</fullName>
    </submittedName>
</protein>
<dbReference type="Proteomes" id="UP000789920">
    <property type="component" value="Unassembled WGS sequence"/>
</dbReference>
<proteinExistence type="predicted"/>
<keyword evidence="2" id="KW-1185">Reference proteome</keyword>
<organism evidence="1 2">
    <name type="scientific">Racocetra persica</name>
    <dbReference type="NCBI Taxonomy" id="160502"/>
    <lineage>
        <taxon>Eukaryota</taxon>
        <taxon>Fungi</taxon>
        <taxon>Fungi incertae sedis</taxon>
        <taxon>Mucoromycota</taxon>
        <taxon>Glomeromycotina</taxon>
        <taxon>Glomeromycetes</taxon>
        <taxon>Diversisporales</taxon>
        <taxon>Gigasporaceae</taxon>
        <taxon>Racocetra</taxon>
    </lineage>
</organism>
<sequence length="205" mass="23680">QITRVSKETFWHIENLIRDNPIFLNKSKHQQRPVWQQLAVTLEQMGCNGNGASVERFARQWGLGISTVVEYTKRIVIAINSIGNAYVQWPDSVEWQQISSGIEQLSGFKGCIGFLDRTDVVLEYKLFKDGSVTDSTAYKSTPLYQEPNKFFNKYEYLLADCGYQLTPTTIIPYKQPQANIYMNAIFNEIFAKERVRIEHVNGIWK</sequence>
<reference evidence="1" key="1">
    <citation type="submission" date="2021-06" db="EMBL/GenBank/DDBJ databases">
        <authorList>
            <person name="Kallberg Y."/>
            <person name="Tangrot J."/>
            <person name="Rosling A."/>
        </authorList>
    </citation>
    <scope>NUCLEOTIDE SEQUENCE</scope>
    <source>
        <strain evidence="1">MA461A</strain>
    </source>
</reference>
<comment type="caution">
    <text evidence="1">The sequence shown here is derived from an EMBL/GenBank/DDBJ whole genome shotgun (WGS) entry which is preliminary data.</text>
</comment>
<gene>
    <name evidence="1" type="ORF">RPERSI_LOCUS28796</name>
</gene>
<feature type="non-terminal residue" evidence="1">
    <location>
        <position position="1"/>
    </location>
</feature>
<accession>A0ACA9SB93</accession>